<feature type="compositionally biased region" description="Pro residues" evidence="2">
    <location>
        <begin position="1986"/>
        <end position="2007"/>
    </location>
</feature>
<feature type="region of interest" description="Disordered" evidence="2">
    <location>
        <begin position="106"/>
        <end position="136"/>
    </location>
</feature>
<protein>
    <recommendedName>
        <fullName evidence="3">Protein kinase domain-containing protein</fullName>
    </recommendedName>
</protein>
<evidence type="ECO:0000313" key="5">
    <source>
        <dbReference type="Proteomes" id="UP000267029"/>
    </source>
</evidence>
<accession>A0A0R3UHA8</accession>
<evidence type="ECO:0000256" key="2">
    <source>
        <dbReference type="SAM" id="MobiDB-lite"/>
    </source>
</evidence>
<reference evidence="4 5" key="1">
    <citation type="submission" date="2018-10" db="EMBL/GenBank/DDBJ databases">
        <authorList>
            <consortium name="Pathogen Informatics"/>
        </authorList>
    </citation>
    <scope>NUCLEOTIDE SEQUENCE [LARGE SCALE GENOMIC DNA]</scope>
</reference>
<feature type="region of interest" description="Disordered" evidence="2">
    <location>
        <begin position="2075"/>
        <end position="2107"/>
    </location>
</feature>
<feature type="domain" description="Protein kinase" evidence="3">
    <location>
        <begin position="209"/>
        <end position="486"/>
    </location>
</feature>
<dbReference type="Gene3D" id="3.30.200.20">
    <property type="entry name" value="Phosphorylase Kinase, domain 1"/>
    <property type="match status" value="1"/>
</dbReference>
<dbReference type="PANTHER" id="PTHR13902">
    <property type="entry name" value="SERINE/THREONINE-PROTEIN KINASE WNK WITH NO LYSINE -RELATED"/>
    <property type="match status" value="1"/>
</dbReference>
<dbReference type="Pfam" id="PF00069">
    <property type="entry name" value="Pkinase"/>
    <property type="match status" value="1"/>
</dbReference>
<keyword evidence="1" id="KW-0175">Coiled coil</keyword>
<keyword evidence="5" id="KW-1185">Reference proteome</keyword>
<dbReference type="PROSITE" id="PS00108">
    <property type="entry name" value="PROTEIN_KINASE_ST"/>
    <property type="match status" value="1"/>
</dbReference>
<organism evidence="4 5">
    <name type="scientific">Mesocestoides corti</name>
    <name type="common">Flatworm</name>
    <dbReference type="NCBI Taxonomy" id="53468"/>
    <lineage>
        <taxon>Eukaryota</taxon>
        <taxon>Metazoa</taxon>
        <taxon>Spiralia</taxon>
        <taxon>Lophotrochozoa</taxon>
        <taxon>Platyhelminthes</taxon>
        <taxon>Cestoda</taxon>
        <taxon>Eucestoda</taxon>
        <taxon>Cyclophyllidea</taxon>
        <taxon>Mesocestoididae</taxon>
        <taxon>Mesocestoides</taxon>
    </lineage>
</organism>
<dbReference type="STRING" id="53468.A0A0R3UHA8"/>
<feature type="compositionally biased region" description="Pro residues" evidence="2">
    <location>
        <begin position="2046"/>
        <end position="2059"/>
    </location>
</feature>
<dbReference type="InterPro" id="IPR008271">
    <property type="entry name" value="Ser/Thr_kinase_AS"/>
</dbReference>
<proteinExistence type="predicted"/>
<feature type="region of interest" description="Disordered" evidence="2">
    <location>
        <begin position="739"/>
        <end position="775"/>
    </location>
</feature>
<dbReference type="Proteomes" id="UP000267029">
    <property type="component" value="Unassembled WGS sequence"/>
</dbReference>
<dbReference type="OrthoDB" id="4062651at2759"/>
<evidence type="ECO:0000256" key="1">
    <source>
        <dbReference type="SAM" id="Coils"/>
    </source>
</evidence>
<feature type="compositionally biased region" description="Pro residues" evidence="2">
    <location>
        <begin position="1686"/>
        <end position="1697"/>
    </location>
</feature>
<feature type="region of interest" description="Disordered" evidence="2">
    <location>
        <begin position="1983"/>
        <end position="2009"/>
    </location>
</feature>
<dbReference type="EMBL" id="UXSR01005284">
    <property type="protein sequence ID" value="VDD80697.1"/>
    <property type="molecule type" value="Genomic_DNA"/>
</dbReference>
<dbReference type="SUPFAM" id="SSF56112">
    <property type="entry name" value="Protein kinase-like (PK-like)"/>
    <property type="match status" value="1"/>
</dbReference>
<dbReference type="SMART" id="SM00220">
    <property type="entry name" value="S_TKc"/>
    <property type="match status" value="1"/>
</dbReference>
<feature type="compositionally biased region" description="Polar residues" evidence="2">
    <location>
        <begin position="739"/>
        <end position="759"/>
    </location>
</feature>
<dbReference type="GO" id="GO:0004672">
    <property type="term" value="F:protein kinase activity"/>
    <property type="evidence" value="ECO:0007669"/>
    <property type="project" value="InterPro"/>
</dbReference>
<feature type="compositionally biased region" description="Low complexity" evidence="2">
    <location>
        <begin position="660"/>
        <end position="675"/>
    </location>
</feature>
<feature type="region of interest" description="Disordered" evidence="2">
    <location>
        <begin position="2035"/>
        <end position="2062"/>
    </location>
</feature>
<dbReference type="GO" id="GO:0005524">
    <property type="term" value="F:ATP binding"/>
    <property type="evidence" value="ECO:0007669"/>
    <property type="project" value="InterPro"/>
</dbReference>
<evidence type="ECO:0000259" key="3">
    <source>
        <dbReference type="PROSITE" id="PS50011"/>
    </source>
</evidence>
<feature type="region of interest" description="Disordered" evidence="2">
    <location>
        <begin position="647"/>
        <end position="692"/>
    </location>
</feature>
<name>A0A0R3UHA8_MESCO</name>
<dbReference type="Gene3D" id="1.10.510.10">
    <property type="entry name" value="Transferase(Phosphotransferase) domain 1"/>
    <property type="match status" value="1"/>
</dbReference>
<sequence length="2205" mass="238110">MSLLEGAQGSNSQEIIASEKESCPPSELCDLSSNQPLSFHKTPAAFPSSVVIPRPALRNPPTSSTSFSHHHSSQLVMMSSTNDLLDDPAEVSGSATGKKVKIIEPSVADNESEDEESQAVSTQSVGLEPSDTGVRPGVPVADATTVQSAVPPNTTATAATDTALGQKKIREERKKEREKKKEEEMLKKFKAEQEAKQKAAAKSKCGRWIKHNIKIGEGGYKFVYRGYDCIEARNVAWCEFKPEHVDTKEKRQAMFRETEIMLKMNHPHIVRCFDVFREWTNEELPESPLEERGLVIIQELMAEGTLKSVIRKNFLDGQCILKFPLITRWWRQILDALRYMHHHLESPIIHRDLKSENCFLYGASDEEYLNVKVGDFGLATHVGHSGRKTMLGTVGFMAPEIFDEKYDEKVDIYAFGMLMLEVMTNRTPYDECDTMLQVAAKTMSGHGPDIMQKISNPSLHMVISACIHPLACFRPTAEELFPLPLFQVSSYFGDWPCDTRCQDQKTLSVEVEPNYEKISDRTEVIERFVRSLANPETRNPKFNLRLRFRDRKMLQELGLDEGESLEFDLDIYKAEDQDIPDLIQSLRREYEDKLSRVYVNPKQPDKKIVTNHLDKLFTSIRLQMQFLVKCLLGKRWKDILDSLVSETKRSKDKPQQVQESSGGSVTGSAAVGAFADSDDEPDTDDGKPDNYAHSPYPLLGDCSNFAIIGKCKTKWLKAKKLLDREIQSYRKAASLNASAAGTSGNCESSQNPFQPQSSLFIAPPQPSGPTGTSSPSVVNVAEGLPVQTPPLPSVGGTAEVVKVGTEDVLTRTEGSPAPTECLPVVSQQASYLGACVLVANHKDLPNRQPSIPAASTQMYTPLAAVNLPTQPQHISQPAPLRHPALPVAGQPHPLHYALSVSQQPGSLGTPFVANQVFQPGTPLVSYVSDIASRMLVYSINFNVLSFMVLQNNPSWNFTSQDVQTSLGMTGVHPVMLQSVQPSQPAVYPALPVVTSSKSAVLVDHQPSSVTAGTAYFAQQPTNYATAKLPSNTNLQSQQRLGAFHAHPPISLIWKAKVVNLKPFILFFLGEEVLFDQDTTSDTEQAAGQAVGTGSTLTENLPVTLAGGGVVAGCPTLPSQHPTSQPICTTASSLPPVTKASLSEGLCNSSNVAAEQQRVVASSGTKPKRKISHQQTTDEQQPPRYIIRITRLERESEGCDVPGTLRPTFYVEMPDANNPTSELWKLSFRCNLYDTSDDIKLFDGCGYTQTNEEIDRAIKEAVATMLRALQADQKSIPLNHDYVFYPQLSPELVSLSACGGAQIKKEATVDEAGVFPSNITMECFTDFESPNDEDLNDSTPSADSPIEMGTSSRFARAPVVPTPQQYPFVSNVLPQSQEGPTSLTCNATLEEVSPLITAGFTEPSVYQSKSNPSFPQPVDASVCYASEPGATYDSTESLPVHTNSYTHHMLTAKEPEVFITLKVPAHSQSLISQFASYLSTNRRTNPMLVVPSDPSSPGHISVLPDHSSFLCSRGGICGGFSVLPLPASHSLLVIQENSAMGPQTRVFRPPDTGAIVIMADEEVHYVQRPTVLLPRNPHHPLVEVPLSAADGSAMSFDDILALMVTLRESLSDAPAPITLPKHHSFTENVSTTAQQAQSQHPQIRQQDTNYYSLPYGAVPLNYARGTVPAPQLPVVAGVARQPIFRAAPPPPQQIPVRPPSGSVASASHGDFSAVTAPLATLAPPTSPSGCIPSKPHMSPQRPSQQQLLSAALAASGLKQDQVPNQSQLSLVYLAALLSANPSLLLSAMSAPATTMSPSTSDASAPASAISSFPTTTAPATLPNAPSLWPNSSTTSLQASAPSVIPSSVPASNVTALTQFLLQAALEGLQQQQQLPSTPIAAPVATSGLLPGVFTSPVEEHDAKAVFFPASQSAQPSLPQTSKPPLPTVAQTQPAVGPAFCHPQMPLQPEKFLLPIPSSSSIDANVAAVPTSASTRKATIPVASVPQIHPPQPPPVTAVPPSMNRPPPVLDASNLRPVSKFIVTPVVPVPPLPAPALREGGPSVPSSSGPPPPPLPSPTPQAPAVIGNRFTVVSVESSGCQQSSVEPTSSHPQAPSSSVTLQQTAPPDSNIQKKIPSKFTLHCLLIGACVQDGSLPVSGETSARGKVKAIRCVLKKTVTELCFLRLSASFSFQLVFFLIACFAPYYYQSWQFRFLSVVAVFTTDDGA</sequence>
<evidence type="ECO:0000313" key="4">
    <source>
        <dbReference type="EMBL" id="VDD80697.1"/>
    </source>
</evidence>
<feature type="region of interest" description="Disordered" evidence="2">
    <location>
        <begin position="1"/>
        <end position="35"/>
    </location>
</feature>
<dbReference type="PROSITE" id="PS50011">
    <property type="entry name" value="PROTEIN_KINASE_DOM"/>
    <property type="match status" value="1"/>
</dbReference>
<feature type="region of interest" description="Disordered" evidence="2">
    <location>
        <begin position="1686"/>
        <end position="1706"/>
    </location>
</feature>
<dbReference type="InterPro" id="IPR000719">
    <property type="entry name" value="Prot_kinase_dom"/>
</dbReference>
<gene>
    <name evidence="4" type="ORF">MCOS_LOCUS6700</name>
</gene>
<feature type="region of interest" description="Disordered" evidence="2">
    <location>
        <begin position="1157"/>
        <end position="1180"/>
    </location>
</feature>
<dbReference type="InterPro" id="IPR050588">
    <property type="entry name" value="WNK_Ser-Thr_kinase"/>
</dbReference>
<dbReference type="InterPro" id="IPR011009">
    <property type="entry name" value="Kinase-like_dom_sf"/>
</dbReference>
<feature type="coiled-coil region" evidence="1">
    <location>
        <begin position="166"/>
        <end position="199"/>
    </location>
</feature>